<dbReference type="Proteomes" id="UP000325286">
    <property type="component" value="Chromosome"/>
</dbReference>
<dbReference type="AlphaFoldDB" id="A0A5B9QQN8"/>
<organism evidence="2 3">
    <name type="scientific">Roseimaritima ulvae</name>
    <dbReference type="NCBI Taxonomy" id="980254"/>
    <lineage>
        <taxon>Bacteria</taxon>
        <taxon>Pseudomonadati</taxon>
        <taxon>Planctomycetota</taxon>
        <taxon>Planctomycetia</taxon>
        <taxon>Pirellulales</taxon>
        <taxon>Pirellulaceae</taxon>
        <taxon>Roseimaritima</taxon>
    </lineage>
</organism>
<feature type="transmembrane region" description="Helical" evidence="1">
    <location>
        <begin position="57"/>
        <end position="76"/>
    </location>
</feature>
<keyword evidence="1" id="KW-0472">Membrane</keyword>
<sequence length="226" mass="25218">MQTSTRRGWWMMPILSARDTWSVTSPDKRMTNPYDSPHAASQEPNAAPIWYTWFYQLYWPAWWIGTALIAGSWFGIVSSNVGWIGFGLAGAAALGSYILPSLAGIKAEDYVILDSRLLRTKGDAYVDAIERFKNGASLMYDGVAFGFRPNDEIACGIVADNTDMGDEAAMSLANHAQFVFDSLKSESAEFRSAVLGRQFRVSIMSSMDQSARELCRVVDGRLEWRR</sequence>
<reference evidence="2 3" key="1">
    <citation type="submission" date="2019-08" db="EMBL/GenBank/DDBJ databases">
        <title>Deep-cultivation of Planctomycetes and their phenomic and genomic characterization uncovers novel biology.</title>
        <authorList>
            <person name="Wiegand S."/>
            <person name="Jogler M."/>
            <person name="Boedeker C."/>
            <person name="Pinto D."/>
            <person name="Vollmers J."/>
            <person name="Rivas-Marin E."/>
            <person name="Kohn T."/>
            <person name="Peeters S.H."/>
            <person name="Heuer A."/>
            <person name="Rast P."/>
            <person name="Oberbeckmann S."/>
            <person name="Bunk B."/>
            <person name="Jeske O."/>
            <person name="Meyerdierks A."/>
            <person name="Storesund J.E."/>
            <person name="Kallscheuer N."/>
            <person name="Luecker S."/>
            <person name="Lage O.M."/>
            <person name="Pohl T."/>
            <person name="Merkel B.J."/>
            <person name="Hornburger P."/>
            <person name="Mueller R.-W."/>
            <person name="Bruemmer F."/>
            <person name="Labrenz M."/>
            <person name="Spormann A.M."/>
            <person name="Op den Camp H."/>
            <person name="Overmann J."/>
            <person name="Amann R."/>
            <person name="Jetten M.S.M."/>
            <person name="Mascher T."/>
            <person name="Medema M.H."/>
            <person name="Devos D.P."/>
            <person name="Kaster A.-K."/>
            <person name="Ovreas L."/>
            <person name="Rohde M."/>
            <person name="Galperin M.Y."/>
            <person name="Jogler C."/>
        </authorList>
    </citation>
    <scope>NUCLEOTIDE SEQUENCE [LARGE SCALE GENOMIC DNA]</scope>
    <source>
        <strain evidence="2 3">UC8</strain>
    </source>
</reference>
<proteinExistence type="predicted"/>
<keyword evidence="3" id="KW-1185">Reference proteome</keyword>
<name>A0A5B9QQN8_9BACT</name>
<feature type="transmembrane region" description="Helical" evidence="1">
    <location>
        <begin position="82"/>
        <end position="99"/>
    </location>
</feature>
<gene>
    <name evidence="2" type="ORF">UC8_34380</name>
</gene>
<protein>
    <submittedName>
        <fullName evidence="2">Uncharacterized protein</fullName>
    </submittedName>
</protein>
<dbReference type="KEGG" id="rul:UC8_34380"/>
<dbReference type="EMBL" id="CP042914">
    <property type="protein sequence ID" value="QEG41417.1"/>
    <property type="molecule type" value="Genomic_DNA"/>
</dbReference>
<accession>A0A5B9QQN8</accession>
<evidence type="ECO:0000313" key="2">
    <source>
        <dbReference type="EMBL" id="QEG41417.1"/>
    </source>
</evidence>
<evidence type="ECO:0000313" key="3">
    <source>
        <dbReference type="Proteomes" id="UP000325286"/>
    </source>
</evidence>
<keyword evidence="1" id="KW-0812">Transmembrane</keyword>
<evidence type="ECO:0000256" key="1">
    <source>
        <dbReference type="SAM" id="Phobius"/>
    </source>
</evidence>
<keyword evidence="1" id="KW-1133">Transmembrane helix</keyword>